<protein>
    <submittedName>
        <fullName evidence="2">Peptidase P60</fullName>
    </submittedName>
</protein>
<keyword evidence="1" id="KW-0175">Coiled coil</keyword>
<sequence>MSPRRLNSEDLDGNEDSEWLDLGIVDVEAETESMRQEAEDRLRLQSNEIKRFHEKICARVTQRERQNRLEAQRAQKHLVLKHLISSTIME</sequence>
<name>A0A2P4XMG1_9STRA</name>
<dbReference type="EMBL" id="NCKW01009547">
    <property type="protein sequence ID" value="POM66714.1"/>
    <property type="molecule type" value="Genomic_DNA"/>
</dbReference>
<gene>
    <name evidence="2" type="ORF">PHPALM_17375</name>
</gene>
<dbReference type="AlphaFoldDB" id="A0A2P4XMG1"/>
<evidence type="ECO:0000313" key="2">
    <source>
        <dbReference type="EMBL" id="POM66714.1"/>
    </source>
</evidence>
<evidence type="ECO:0000256" key="1">
    <source>
        <dbReference type="SAM" id="Coils"/>
    </source>
</evidence>
<reference evidence="2 3" key="1">
    <citation type="journal article" date="2017" name="Genome Biol. Evol.">
        <title>Phytophthora megakarya and P. palmivora, closely related causal agents of cacao black pod rot, underwent increases in genome sizes and gene numbers by different mechanisms.</title>
        <authorList>
            <person name="Ali S.S."/>
            <person name="Shao J."/>
            <person name="Lary D.J."/>
            <person name="Kronmiller B."/>
            <person name="Shen D."/>
            <person name="Strem M.D."/>
            <person name="Amoako-Attah I."/>
            <person name="Akrofi A.Y."/>
            <person name="Begoude B.A."/>
            <person name="Ten Hoopen G.M."/>
            <person name="Coulibaly K."/>
            <person name="Kebe B.I."/>
            <person name="Melnick R.L."/>
            <person name="Guiltinan M.J."/>
            <person name="Tyler B.M."/>
            <person name="Meinhardt L.W."/>
            <person name="Bailey B.A."/>
        </authorList>
    </citation>
    <scope>NUCLEOTIDE SEQUENCE [LARGE SCALE GENOMIC DNA]</scope>
    <source>
        <strain evidence="3">sbr112.9</strain>
    </source>
</reference>
<organism evidence="2 3">
    <name type="scientific">Phytophthora palmivora</name>
    <dbReference type="NCBI Taxonomy" id="4796"/>
    <lineage>
        <taxon>Eukaryota</taxon>
        <taxon>Sar</taxon>
        <taxon>Stramenopiles</taxon>
        <taxon>Oomycota</taxon>
        <taxon>Peronosporomycetes</taxon>
        <taxon>Peronosporales</taxon>
        <taxon>Peronosporaceae</taxon>
        <taxon>Phytophthora</taxon>
    </lineage>
</organism>
<dbReference type="Proteomes" id="UP000237271">
    <property type="component" value="Unassembled WGS sequence"/>
</dbReference>
<dbReference type="OrthoDB" id="10007210at2759"/>
<evidence type="ECO:0000313" key="3">
    <source>
        <dbReference type="Proteomes" id="UP000237271"/>
    </source>
</evidence>
<accession>A0A2P4XMG1</accession>
<comment type="caution">
    <text evidence="2">The sequence shown here is derived from an EMBL/GenBank/DDBJ whole genome shotgun (WGS) entry which is preliminary data.</text>
</comment>
<keyword evidence="3" id="KW-1185">Reference proteome</keyword>
<feature type="coiled-coil region" evidence="1">
    <location>
        <begin position="28"/>
        <end position="55"/>
    </location>
</feature>
<proteinExistence type="predicted"/>